<dbReference type="GO" id="GO:0006303">
    <property type="term" value="P:double-strand break repair via nonhomologous end joining"/>
    <property type="evidence" value="ECO:0007669"/>
    <property type="project" value="TreeGrafter"/>
</dbReference>
<dbReference type="GO" id="GO:0000793">
    <property type="term" value="C:condensed chromosome"/>
    <property type="evidence" value="ECO:0007669"/>
    <property type="project" value="TreeGrafter"/>
</dbReference>
<dbReference type="GO" id="GO:0046975">
    <property type="term" value="F:histone H3K36 methyltransferase activity"/>
    <property type="evidence" value="ECO:0007669"/>
    <property type="project" value="TreeGrafter"/>
</dbReference>
<dbReference type="GO" id="GO:0044774">
    <property type="term" value="P:mitotic DNA integrity checkpoint signaling"/>
    <property type="evidence" value="ECO:0007669"/>
    <property type="project" value="TreeGrafter"/>
</dbReference>
<dbReference type="GO" id="GO:0031297">
    <property type="term" value="P:replication fork processing"/>
    <property type="evidence" value="ECO:0007669"/>
    <property type="project" value="TreeGrafter"/>
</dbReference>
<dbReference type="GO" id="GO:0035861">
    <property type="term" value="C:site of double-strand break"/>
    <property type="evidence" value="ECO:0007669"/>
    <property type="project" value="TreeGrafter"/>
</dbReference>
<dbReference type="Pfam" id="PF17906">
    <property type="entry name" value="HTH_48"/>
    <property type="match status" value="1"/>
</dbReference>
<protein>
    <recommendedName>
        <fullName evidence="1">Mos1 transposase HTH domain-containing protein</fullName>
    </recommendedName>
</protein>
<feature type="domain" description="Mos1 transposase HTH" evidence="1">
    <location>
        <begin position="6"/>
        <end position="54"/>
    </location>
</feature>
<dbReference type="GO" id="GO:0044547">
    <property type="term" value="F:DNA topoisomerase binding"/>
    <property type="evidence" value="ECO:0007669"/>
    <property type="project" value="TreeGrafter"/>
</dbReference>
<dbReference type="InterPro" id="IPR041426">
    <property type="entry name" value="Mos1_HTH"/>
</dbReference>
<dbReference type="InterPro" id="IPR036397">
    <property type="entry name" value="RNaseH_sf"/>
</dbReference>
<name>A0A564YEP1_HYMDI</name>
<dbReference type="Pfam" id="PF01359">
    <property type="entry name" value="Transposase_1"/>
    <property type="match status" value="1"/>
</dbReference>
<gene>
    <name evidence="2" type="ORF">WMSIL1_LOCUS5641</name>
</gene>
<dbReference type="GO" id="GO:0000729">
    <property type="term" value="P:DNA double-strand break processing"/>
    <property type="evidence" value="ECO:0007669"/>
    <property type="project" value="TreeGrafter"/>
</dbReference>
<evidence type="ECO:0000259" key="1">
    <source>
        <dbReference type="Pfam" id="PF17906"/>
    </source>
</evidence>
<proteinExistence type="predicted"/>
<organism evidence="2 3">
    <name type="scientific">Hymenolepis diminuta</name>
    <name type="common">Rat tapeworm</name>
    <dbReference type="NCBI Taxonomy" id="6216"/>
    <lineage>
        <taxon>Eukaryota</taxon>
        <taxon>Metazoa</taxon>
        <taxon>Spiralia</taxon>
        <taxon>Lophotrochozoa</taxon>
        <taxon>Platyhelminthes</taxon>
        <taxon>Cestoda</taxon>
        <taxon>Eucestoda</taxon>
        <taxon>Cyclophyllidea</taxon>
        <taxon>Hymenolepididae</taxon>
        <taxon>Hymenolepis</taxon>
    </lineage>
</organism>
<accession>A0A564YEP1</accession>
<dbReference type="GO" id="GO:0000014">
    <property type="term" value="F:single-stranded DNA endodeoxyribonuclease activity"/>
    <property type="evidence" value="ECO:0007669"/>
    <property type="project" value="TreeGrafter"/>
</dbReference>
<dbReference type="Gene3D" id="3.30.420.10">
    <property type="entry name" value="Ribonuclease H-like superfamily/Ribonuclease H"/>
    <property type="match status" value="1"/>
</dbReference>
<dbReference type="GO" id="GO:0042800">
    <property type="term" value="F:histone H3K4 methyltransferase activity"/>
    <property type="evidence" value="ECO:0007669"/>
    <property type="project" value="TreeGrafter"/>
</dbReference>
<dbReference type="GO" id="GO:0003697">
    <property type="term" value="F:single-stranded DNA binding"/>
    <property type="evidence" value="ECO:0007669"/>
    <property type="project" value="TreeGrafter"/>
</dbReference>
<evidence type="ECO:0000313" key="2">
    <source>
        <dbReference type="EMBL" id="VUZ45680.1"/>
    </source>
</evidence>
<evidence type="ECO:0000313" key="3">
    <source>
        <dbReference type="Proteomes" id="UP000321570"/>
    </source>
</evidence>
<dbReference type="AlphaFoldDB" id="A0A564YEP1"/>
<dbReference type="Gene3D" id="1.10.10.1450">
    <property type="match status" value="1"/>
</dbReference>
<dbReference type="PANTHER" id="PTHR46060:SF2">
    <property type="entry name" value="HISTONE-LYSINE N-METHYLTRANSFERASE SETMAR"/>
    <property type="match status" value="1"/>
</dbReference>
<dbReference type="InterPro" id="IPR001888">
    <property type="entry name" value="Transposase_1"/>
</dbReference>
<dbReference type="GO" id="GO:0003690">
    <property type="term" value="F:double-stranded DNA binding"/>
    <property type="evidence" value="ECO:0007669"/>
    <property type="project" value="TreeGrafter"/>
</dbReference>
<reference evidence="2 3" key="1">
    <citation type="submission" date="2019-07" db="EMBL/GenBank/DDBJ databases">
        <authorList>
            <person name="Jastrzebski P J."/>
            <person name="Paukszto L."/>
            <person name="Jastrzebski P J."/>
        </authorList>
    </citation>
    <scope>NUCLEOTIDE SEQUENCE [LARGE SCALE GENOMIC DNA]</scope>
    <source>
        <strain evidence="2 3">WMS-il1</strain>
    </source>
</reference>
<dbReference type="EMBL" id="CABIJS010000188">
    <property type="protein sequence ID" value="VUZ45680.1"/>
    <property type="molecule type" value="Genomic_DNA"/>
</dbReference>
<dbReference type="InterPro" id="IPR052709">
    <property type="entry name" value="Transposase-MT_Hybrid"/>
</dbReference>
<keyword evidence="3" id="KW-1185">Reference proteome</keyword>
<dbReference type="PANTHER" id="PTHR46060">
    <property type="entry name" value="MARINER MOS1 TRANSPOSASE-LIKE PROTEIN"/>
    <property type="match status" value="1"/>
</dbReference>
<dbReference type="Proteomes" id="UP000321570">
    <property type="component" value="Unassembled WGS sequence"/>
</dbReference>
<sequence length="204" mass="23754">MYTPNKEHIRHILLFESHHGNMASSAVKALKDTYASDVVNEKTCRRWFSLSRFKKDGSGLKDKPRAGCSKNSILNNCKLTLMKIQSAILGEAIYREIKRTGWESLKGWEVGPRRFVRNQQATASFLHRIITDSDKKWILYNNVKRKRLWVSQESGLKPNPLPNRKVNYTRNKFFCVWWDLKGIVYYELMGHNQSMTSEVAEVSN</sequence>
<dbReference type="GO" id="GO:0015074">
    <property type="term" value="P:DNA integration"/>
    <property type="evidence" value="ECO:0007669"/>
    <property type="project" value="TreeGrafter"/>
</dbReference>
<dbReference type="GO" id="GO:0005634">
    <property type="term" value="C:nucleus"/>
    <property type="evidence" value="ECO:0007669"/>
    <property type="project" value="TreeGrafter"/>
</dbReference>